<gene>
    <name evidence="4" type="ORF">EZ216_05435</name>
</gene>
<dbReference type="GO" id="GO:0004497">
    <property type="term" value="F:monooxygenase activity"/>
    <property type="evidence" value="ECO:0007669"/>
    <property type="project" value="UniProtKB-KW"/>
</dbReference>
<dbReference type="PANTHER" id="PTHR13789">
    <property type="entry name" value="MONOOXYGENASE"/>
    <property type="match status" value="1"/>
</dbReference>
<dbReference type="RefSeq" id="WP_135248540.1">
    <property type="nucleotide sequence ID" value="NZ_SMLK01000001.1"/>
</dbReference>
<dbReference type="EMBL" id="SMLK01000001">
    <property type="protein sequence ID" value="TFZ08598.1"/>
    <property type="molecule type" value="Genomic_DNA"/>
</dbReference>
<dbReference type="SUPFAM" id="SSF51905">
    <property type="entry name" value="FAD/NAD(P)-binding domain"/>
    <property type="match status" value="1"/>
</dbReference>
<dbReference type="Gene3D" id="3.30.9.30">
    <property type="match status" value="1"/>
</dbReference>
<dbReference type="AlphaFoldDB" id="A0A4Z0CDJ9"/>
<evidence type="ECO:0000256" key="1">
    <source>
        <dbReference type="ARBA" id="ARBA00023002"/>
    </source>
</evidence>
<evidence type="ECO:0000313" key="5">
    <source>
        <dbReference type="Proteomes" id="UP000297839"/>
    </source>
</evidence>
<comment type="caution">
    <text evidence="4">The sequence shown here is derived from an EMBL/GenBank/DDBJ whole genome shotgun (WGS) entry which is preliminary data.</text>
</comment>
<dbReference type="SUPFAM" id="SSF54373">
    <property type="entry name" value="FAD-linked reductases, C-terminal domain"/>
    <property type="match status" value="1"/>
</dbReference>
<keyword evidence="2" id="KW-0503">Monooxygenase</keyword>
<dbReference type="Gene3D" id="3.50.50.60">
    <property type="entry name" value="FAD/NAD(P)-binding domain"/>
    <property type="match status" value="1"/>
</dbReference>
<dbReference type="InterPro" id="IPR002938">
    <property type="entry name" value="FAD-bd"/>
</dbReference>
<evidence type="ECO:0000313" key="4">
    <source>
        <dbReference type="EMBL" id="TFZ08598.1"/>
    </source>
</evidence>
<name>A0A4Z0CDJ9_9BURK</name>
<dbReference type="NCBIfam" id="NF005720">
    <property type="entry name" value="PRK07538.1"/>
    <property type="match status" value="1"/>
</dbReference>
<dbReference type="PANTHER" id="PTHR13789:SF268">
    <property type="entry name" value="5-METHYLPHENAZINE-1-CARBOXYLATE 1-MONOOXYGENASE"/>
    <property type="match status" value="1"/>
</dbReference>
<dbReference type="Proteomes" id="UP000297839">
    <property type="component" value="Unassembled WGS sequence"/>
</dbReference>
<dbReference type="InterPro" id="IPR050493">
    <property type="entry name" value="FAD-dep_Monooxygenase_BioMet"/>
</dbReference>
<accession>A0A4Z0CDJ9</accession>
<dbReference type="PRINTS" id="PR00420">
    <property type="entry name" value="RNGMNOXGNASE"/>
</dbReference>
<evidence type="ECO:0000259" key="3">
    <source>
        <dbReference type="Pfam" id="PF01494"/>
    </source>
</evidence>
<keyword evidence="5" id="KW-1185">Reference proteome</keyword>
<dbReference type="OrthoDB" id="9782160at2"/>
<organism evidence="4 5">
    <name type="scientific">Ramlibacter humi</name>
    <dbReference type="NCBI Taxonomy" id="2530451"/>
    <lineage>
        <taxon>Bacteria</taxon>
        <taxon>Pseudomonadati</taxon>
        <taxon>Pseudomonadota</taxon>
        <taxon>Betaproteobacteria</taxon>
        <taxon>Burkholderiales</taxon>
        <taxon>Comamonadaceae</taxon>
        <taxon>Ramlibacter</taxon>
    </lineage>
</organism>
<sequence>MRIAIVGGGIGGLALALSLHRHGIACDVYETVPQVREIGVGITLLPHAMRELAALGLDKQAEAEGIENLESVFFNRWGQFVYREPRGRHGGYALPEIGLHRGKLHRILYEAVLERLGPGALHLDHRCAGVEQDTAGVTLRLQASTGAPRPAARADLLVACDGVNSAVRREFYPREQLAFAGINTWRGVTVHEPILTGKSYLRIGSIDTGKMVIYPIVDNVDGQGRQLVNWVAEIRRPGSPMNDWNKPGRPEDLLPLFQDWRFDWLDVPGLIRGAAQIFEYPMVDRDPVDRWTFGRVTLLGDAAHPMYPRGSNGSAQALIDARVLAAELAAGGDPVQALARYEQQRVPATAKIVQANRTVPPDAIIMRADELSGGRPFAGSIDQLVSADELKRISDDYKRVAGFALETGGGVKAG</sequence>
<dbReference type="InterPro" id="IPR036188">
    <property type="entry name" value="FAD/NAD-bd_sf"/>
</dbReference>
<feature type="domain" description="FAD-binding" evidence="3">
    <location>
        <begin position="288"/>
        <end position="355"/>
    </location>
</feature>
<reference evidence="4 5" key="1">
    <citation type="submission" date="2019-03" db="EMBL/GenBank/DDBJ databases">
        <title>Ramlibacter sp. 18x22-1, whole genome shotgun sequence.</title>
        <authorList>
            <person name="Zhang X."/>
            <person name="Feng G."/>
            <person name="Zhu H."/>
        </authorList>
    </citation>
    <scope>NUCLEOTIDE SEQUENCE [LARGE SCALE GENOMIC DNA]</scope>
    <source>
        <strain evidence="4 5">18x22-1</strain>
    </source>
</reference>
<dbReference type="Pfam" id="PF01494">
    <property type="entry name" value="FAD_binding_3"/>
    <property type="match status" value="2"/>
</dbReference>
<dbReference type="GO" id="GO:0071949">
    <property type="term" value="F:FAD binding"/>
    <property type="evidence" value="ECO:0007669"/>
    <property type="project" value="InterPro"/>
</dbReference>
<keyword evidence="1" id="KW-0560">Oxidoreductase</keyword>
<feature type="domain" description="FAD-binding" evidence="3">
    <location>
        <begin position="3"/>
        <end position="182"/>
    </location>
</feature>
<protein>
    <submittedName>
        <fullName evidence="4">Flavin-dependent oxidoreductase</fullName>
    </submittedName>
</protein>
<proteinExistence type="predicted"/>
<evidence type="ECO:0000256" key="2">
    <source>
        <dbReference type="ARBA" id="ARBA00023033"/>
    </source>
</evidence>